<dbReference type="EMBL" id="CP126216">
    <property type="protein sequence ID" value="WIA18573.1"/>
    <property type="molecule type" value="Genomic_DNA"/>
</dbReference>
<protein>
    <submittedName>
        <fullName evidence="1">Uncharacterized protein</fullName>
    </submittedName>
</protein>
<name>A0ABY8UFX7_TETOB</name>
<reference evidence="1 2" key="1">
    <citation type="submission" date="2023-05" db="EMBL/GenBank/DDBJ databases">
        <title>A 100% complete, gapless, phased diploid assembly of the Scenedesmus obliquus UTEX 3031 genome.</title>
        <authorList>
            <person name="Biondi T.C."/>
            <person name="Hanschen E.R."/>
            <person name="Kwon T."/>
            <person name="Eng W."/>
            <person name="Kruse C.P.S."/>
            <person name="Koehler S.I."/>
            <person name="Kunde Y."/>
            <person name="Gleasner C.D."/>
            <person name="You Mak K.T."/>
            <person name="Polle J."/>
            <person name="Hovde B.T."/>
            <person name="Starkenburg S.R."/>
        </authorList>
    </citation>
    <scope>NUCLEOTIDE SEQUENCE [LARGE SCALE GENOMIC DNA]</scope>
    <source>
        <strain evidence="1 2">DOE0152z</strain>
    </source>
</reference>
<organism evidence="1 2">
    <name type="scientific">Tetradesmus obliquus</name>
    <name type="common">Green alga</name>
    <name type="synonym">Acutodesmus obliquus</name>
    <dbReference type="NCBI Taxonomy" id="3088"/>
    <lineage>
        <taxon>Eukaryota</taxon>
        <taxon>Viridiplantae</taxon>
        <taxon>Chlorophyta</taxon>
        <taxon>core chlorophytes</taxon>
        <taxon>Chlorophyceae</taxon>
        <taxon>CS clade</taxon>
        <taxon>Sphaeropleales</taxon>
        <taxon>Scenedesmaceae</taxon>
        <taxon>Tetradesmus</taxon>
    </lineage>
</organism>
<keyword evidence="2" id="KW-1185">Reference proteome</keyword>
<proteinExistence type="predicted"/>
<gene>
    <name evidence="1" type="ORF">OEZ85_010015</name>
</gene>
<accession>A0ABY8UFX7</accession>
<dbReference type="InterPro" id="IPR038538">
    <property type="entry name" value="MTERF_sf"/>
</dbReference>
<evidence type="ECO:0000313" key="1">
    <source>
        <dbReference type="EMBL" id="WIA18573.1"/>
    </source>
</evidence>
<evidence type="ECO:0000313" key="2">
    <source>
        <dbReference type="Proteomes" id="UP001244341"/>
    </source>
</evidence>
<dbReference type="Gene3D" id="1.25.70.10">
    <property type="entry name" value="Transcription termination factor 3, mitochondrial"/>
    <property type="match status" value="1"/>
</dbReference>
<dbReference type="Proteomes" id="UP001244341">
    <property type="component" value="Chromosome 9b"/>
</dbReference>
<sequence>MSEAALQDKVWGLAAALRVPPASIQSLFVRQPLLLNLSADTLGRKAASLSSSLGLAPQQLWEMLQCKPGVLLFSSAKVARKWALLSRLAASHPRWRAELAELSPGSLVQLLTASEPRLARLQHLVAVGLQEQQSLYYTATQQADASFRAKFARYGSWLAEQKKRGAAAAAAAAGAGAGSDA</sequence>